<name>A0ACC2HLS5_DALPE</name>
<gene>
    <name evidence="1" type="ORF">DPEC_G00011610</name>
</gene>
<dbReference type="Proteomes" id="UP001157502">
    <property type="component" value="Chromosome 1"/>
</dbReference>
<sequence length="74" mass="7974">MPGVPHRQGVSRQRVDCALQIVVPETRRMGSAQATGVAGGSSERRHRLCVSFPKAIINRKIGNGDDKTAVGWCC</sequence>
<comment type="caution">
    <text evidence="1">The sequence shown here is derived from an EMBL/GenBank/DDBJ whole genome shotgun (WGS) entry which is preliminary data.</text>
</comment>
<keyword evidence="2" id="KW-1185">Reference proteome</keyword>
<organism evidence="1 2">
    <name type="scientific">Dallia pectoralis</name>
    <name type="common">Alaska blackfish</name>
    <dbReference type="NCBI Taxonomy" id="75939"/>
    <lineage>
        <taxon>Eukaryota</taxon>
        <taxon>Metazoa</taxon>
        <taxon>Chordata</taxon>
        <taxon>Craniata</taxon>
        <taxon>Vertebrata</taxon>
        <taxon>Euteleostomi</taxon>
        <taxon>Actinopterygii</taxon>
        <taxon>Neopterygii</taxon>
        <taxon>Teleostei</taxon>
        <taxon>Protacanthopterygii</taxon>
        <taxon>Esociformes</taxon>
        <taxon>Umbridae</taxon>
        <taxon>Dallia</taxon>
    </lineage>
</organism>
<accession>A0ACC2HLS5</accession>
<dbReference type="EMBL" id="CM055728">
    <property type="protein sequence ID" value="KAJ8016848.1"/>
    <property type="molecule type" value="Genomic_DNA"/>
</dbReference>
<protein>
    <submittedName>
        <fullName evidence="1">Uncharacterized protein</fullName>
    </submittedName>
</protein>
<reference evidence="1" key="1">
    <citation type="submission" date="2021-05" db="EMBL/GenBank/DDBJ databases">
        <authorList>
            <person name="Pan Q."/>
            <person name="Jouanno E."/>
            <person name="Zahm M."/>
            <person name="Klopp C."/>
            <person name="Cabau C."/>
            <person name="Louis A."/>
            <person name="Berthelot C."/>
            <person name="Parey E."/>
            <person name="Roest Crollius H."/>
            <person name="Montfort J."/>
            <person name="Robinson-Rechavi M."/>
            <person name="Bouchez O."/>
            <person name="Lampietro C."/>
            <person name="Lopez Roques C."/>
            <person name="Donnadieu C."/>
            <person name="Postlethwait J."/>
            <person name="Bobe J."/>
            <person name="Dillon D."/>
            <person name="Chandos A."/>
            <person name="von Hippel F."/>
            <person name="Guiguen Y."/>
        </authorList>
    </citation>
    <scope>NUCLEOTIDE SEQUENCE</scope>
    <source>
        <strain evidence="1">YG-Jan2019</strain>
    </source>
</reference>
<evidence type="ECO:0000313" key="1">
    <source>
        <dbReference type="EMBL" id="KAJ8016848.1"/>
    </source>
</evidence>
<evidence type="ECO:0000313" key="2">
    <source>
        <dbReference type="Proteomes" id="UP001157502"/>
    </source>
</evidence>
<proteinExistence type="predicted"/>